<organism evidence="7 8">
    <name type="scientific">Paenibacillus alvei</name>
    <name type="common">Bacillus alvei</name>
    <dbReference type="NCBI Taxonomy" id="44250"/>
    <lineage>
        <taxon>Bacteria</taxon>
        <taxon>Bacillati</taxon>
        <taxon>Bacillota</taxon>
        <taxon>Bacilli</taxon>
        <taxon>Bacillales</taxon>
        <taxon>Paenibacillaceae</taxon>
        <taxon>Paenibacillus</taxon>
    </lineage>
</organism>
<evidence type="ECO:0000256" key="1">
    <source>
        <dbReference type="ARBA" id="ARBA00004141"/>
    </source>
</evidence>
<evidence type="ECO:0000256" key="6">
    <source>
        <dbReference type="SAM" id="Phobius"/>
    </source>
</evidence>
<sequence>MERLFTFFGELVGDYGTKQIVYASSIAASGGVVAFLFGGWSGLLTILLLMVGADFFTGIMASGAEGKLRSNIGLVGIARKVFIFVIVAIAHQVDTVLGDQHLLRDTTIFFYMSNELLSIIENGGRLGAPIPDVIKKAVEVLKGKGGTGDGN</sequence>
<keyword evidence="4 6" id="KW-0472">Membrane</keyword>
<comment type="subcellular location">
    <subcellularLocation>
        <location evidence="1">Membrane</location>
        <topology evidence="1">Multi-pass membrane protein</topology>
    </subcellularLocation>
</comment>
<evidence type="ECO:0000313" key="7">
    <source>
        <dbReference type="EMBL" id="MCY9764708.1"/>
    </source>
</evidence>
<evidence type="ECO:0000256" key="5">
    <source>
        <dbReference type="ARBA" id="ARBA00023600"/>
    </source>
</evidence>
<proteinExistence type="inferred from homology"/>
<dbReference type="NCBIfam" id="TIGR01593">
    <property type="entry name" value="holin_tox_secr"/>
    <property type="match status" value="1"/>
</dbReference>
<name>A0ABT4H6U4_PAEAL</name>
<feature type="transmembrane region" description="Helical" evidence="6">
    <location>
        <begin position="72"/>
        <end position="93"/>
    </location>
</feature>
<protein>
    <submittedName>
        <fullName evidence="7">Phage holin family protein</fullName>
    </submittedName>
</protein>
<keyword evidence="8" id="KW-1185">Reference proteome</keyword>
<comment type="caution">
    <text evidence="7">The sequence shown here is derived from an EMBL/GenBank/DDBJ whole genome shotgun (WGS) entry which is preliminary data.</text>
</comment>
<evidence type="ECO:0000256" key="4">
    <source>
        <dbReference type="ARBA" id="ARBA00023136"/>
    </source>
</evidence>
<evidence type="ECO:0000256" key="3">
    <source>
        <dbReference type="ARBA" id="ARBA00022989"/>
    </source>
</evidence>
<keyword evidence="2 6" id="KW-0812">Transmembrane</keyword>
<evidence type="ECO:0000313" key="8">
    <source>
        <dbReference type="Proteomes" id="UP001527181"/>
    </source>
</evidence>
<dbReference type="Proteomes" id="UP001527181">
    <property type="component" value="Unassembled WGS sequence"/>
</dbReference>
<accession>A0ABT4H6U4</accession>
<keyword evidence="3 6" id="KW-1133">Transmembrane helix</keyword>
<dbReference type="EMBL" id="JAMDNP010000107">
    <property type="protein sequence ID" value="MCY9764708.1"/>
    <property type="molecule type" value="Genomic_DNA"/>
</dbReference>
<feature type="transmembrane region" description="Helical" evidence="6">
    <location>
        <begin position="20"/>
        <end position="51"/>
    </location>
</feature>
<dbReference type="Pfam" id="PF05105">
    <property type="entry name" value="Phage_holin_4_1"/>
    <property type="match status" value="1"/>
</dbReference>
<gene>
    <name evidence="7" type="ORF">M5X12_29890</name>
</gene>
<evidence type="ECO:0000256" key="2">
    <source>
        <dbReference type="ARBA" id="ARBA00022692"/>
    </source>
</evidence>
<dbReference type="InterPro" id="IPR006480">
    <property type="entry name" value="Phage_holin_4_1"/>
</dbReference>
<comment type="similarity">
    <text evidence="5">Belongs to the bacteriophage holin family. Cp-1 holin subfamily.</text>
</comment>
<reference evidence="7 8" key="1">
    <citation type="submission" date="2022-05" db="EMBL/GenBank/DDBJ databases">
        <title>Genome Sequencing of Bee-Associated Microbes.</title>
        <authorList>
            <person name="Dunlap C."/>
        </authorList>
    </citation>
    <scope>NUCLEOTIDE SEQUENCE [LARGE SCALE GENOMIC DNA]</scope>
    <source>
        <strain evidence="7 8">NRRL B-04010</strain>
    </source>
</reference>